<name>A0A4R2KDC8_9PSEU</name>
<feature type="transmembrane region" description="Helical" evidence="1">
    <location>
        <begin position="141"/>
        <end position="165"/>
    </location>
</feature>
<feature type="transmembrane region" description="Helical" evidence="1">
    <location>
        <begin position="39"/>
        <end position="59"/>
    </location>
</feature>
<comment type="caution">
    <text evidence="2">The sequence shown here is derived from an EMBL/GenBank/DDBJ whole genome shotgun (WGS) entry which is preliminary data.</text>
</comment>
<feature type="transmembrane region" description="Helical" evidence="1">
    <location>
        <begin position="12"/>
        <end position="33"/>
    </location>
</feature>
<evidence type="ECO:0000313" key="3">
    <source>
        <dbReference type="Proteomes" id="UP000295680"/>
    </source>
</evidence>
<reference evidence="2 3" key="1">
    <citation type="submission" date="2019-03" db="EMBL/GenBank/DDBJ databases">
        <title>Genomic Encyclopedia of Type Strains, Phase IV (KMG-IV): sequencing the most valuable type-strain genomes for metagenomic binning, comparative biology and taxonomic classification.</title>
        <authorList>
            <person name="Goeker M."/>
        </authorList>
    </citation>
    <scope>NUCLEOTIDE SEQUENCE [LARGE SCALE GENOMIC DNA]</scope>
    <source>
        <strain evidence="2 3">DSM 45934</strain>
    </source>
</reference>
<keyword evidence="1" id="KW-0812">Transmembrane</keyword>
<keyword evidence="1" id="KW-0472">Membrane</keyword>
<feature type="transmembrane region" description="Helical" evidence="1">
    <location>
        <begin position="114"/>
        <end position="135"/>
    </location>
</feature>
<sequence length="187" mass="19950">MDAAGRRRSRHTGRYTIHLSVGLGLAVGVFFGVRQGNPIAAVMYGLQATTTSLIAMLGLRPLPVNYPAVRTFRQTDRRAAWKVVRVGGLAEPRLAPVVVTMAETYLKTDLPPAWLARAVTVVATVFGGVSLILGASADDRFYLMAVFSVLLGVVLSITPVTSVTYRANAELAARAARAQLTEGALAR</sequence>
<evidence type="ECO:0000256" key="1">
    <source>
        <dbReference type="SAM" id="Phobius"/>
    </source>
</evidence>
<accession>A0A4R2KDC8</accession>
<gene>
    <name evidence="2" type="ORF">EV192_101291</name>
</gene>
<dbReference type="Proteomes" id="UP000295680">
    <property type="component" value="Unassembled WGS sequence"/>
</dbReference>
<organism evidence="2 3">
    <name type="scientific">Actinocrispum wychmicini</name>
    <dbReference type="NCBI Taxonomy" id="1213861"/>
    <lineage>
        <taxon>Bacteria</taxon>
        <taxon>Bacillati</taxon>
        <taxon>Actinomycetota</taxon>
        <taxon>Actinomycetes</taxon>
        <taxon>Pseudonocardiales</taxon>
        <taxon>Pseudonocardiaceae</taxon>
        <taxon>Actinocrispum</taxon>
    </lineage>
</organism>
<dbReference type="EMBL" id="SLWS01000001">
    <property type="protein sequence ID" value="TCO64515.1"/>
    <property type="molecule type" value="Genomic_DNA"/>
</dbReference>
<evidence type="ECO:0000313" key="2">
    <source>
        <dbReference type="EMBL" id="TCO64515.1"/>
    </source>
</evidence>
<dbReference type="AlphaFoldDB" id="A0A4R2KDC8"/>
<keyword evidence="3" id="KW-1185">Reference proteome</keyword>
<protein>
    <submittedName>
        <fullName evidence="2">Uncharacterized protein</fullName>
    </submittedName>
</protein>
<keyword evidence="1" id="KW-1133">Transmembrane helix</keyword>
<proteinExistence type="predicted"/>